<keyword evidence="3" id="KW-1185">Reference proteome</keyword>
<evidence type="ECO:0000256" key="1">
    <source>
        <dbReference type="ARBA" id="ARBA00009431"/>
    </source>
</evidence>
<evidence type="ECO:0000313" key="3">
    <source>
        <dbReference type="Proteomes" id="UP000015105"/>
    </source>
</evidence>
<proteinExistence type="inferred from homology"/>
<dbReference type="InterPro" id="IPR001563">
    <property type="entry name" value="Peptidase_S10"/>
</dbReference>
<dbReference type="GO" id="GO:0016747">
    <property type="term" value="F:acyltransferase activity, transferring groups other than amino-acyl groups"/>
    <property type="evidence" value="ECO:0007669"/>
    <property type="project" value="TreeGrafter"/>
</dbReference>
<reference evidence="3" key="2">
    <citation type="journal article" date="2017" name="Nat. Plants">
        <title>The Aegilops tauschii genome reveals multiple impacts of transposons.</title>
        <authorList>
            <person name="Zhao G."/>
            <person name="Zou C."/>
            <person name="Li K."/>
            <person name="Wang K."/>
            <person name="Li T."/>
            <person name="Gao L."/>
            <person name="Zhang X."/>
            <person name="Wang H."/>
            <person name="Yang Z."/>
            <person name="Liu X."/>
            <person name="Jiang W."/>
            <person name="Mao L."/>
            <person name="Kong X."/>
            <person name="Jiao Y."/>
            <person name="Jia J."/>
        </authorList>
    </citation>
    <scope>NUCLEOTIDE SEQUENCE [LARGE SCALE GENOMIC DNA]</scope>
    <source>
        <strain evidence="3">cv. AL8/78</strain>
    </source>
</reference>
<dbReference type="PANTHER" id="PTHR11802:SF260">
    <property type="entry name" value="SERINE CARBOXYPEPTIDASE-LIKE 19"/>
    <property type="match status" value="1"/>
</dbReference>
<accession>A0A453FQN3</accession>
<name>A0A453FQN3_AEGTS</name>
<organism evidence="2 3">
    <name type="scientific">Aegilops tauschii subsp. strangulata</name>
    <name type="common">Goatgrass</name>
    <dbReference type="NCBI Taxonomy" id="200361"/>
    <lineage>
        <taxon>Eukaryota</taxon>
        <taxon>Viridiplantae</taxon>
        <taxon>Streptophyta</taxon>
        <taxon>Embryophyta</taxon>
        <taxon>Tracheophyta</taxon>
        <taxon>Spermatophyta</taxon>
        <taxon>Magnoliopsida</taxon>
        <taxon>Liliopsida</taxon>
        <taxon>Poales</taxon>
        <taxon>Poaceae</taxon>
        <taxon>BOP clade</taxon>
        <taxon>Pooideae</taxon>
        <taxon>Triticodae</taxon>
        <taxon>Triticeae</taxon>
        <taxon>Triticinae</taxon>
        <taxon>Aegilops</taxon>
    </lineage>
</organism>
<dbReference type="EnsemblPlants" id="AET3Gv20749100.12">
    <property type="protein sequence ID" value="AET3Gv20749100.12"/>
    <property type="gene ID" value="AET3Gv20749100"/>
</dbReference>
<dbReference type="GO" id="GO:0004185">
    <property type="term" value="F:serine-type carboxypeptidase activity"/>
    <property type="evidence" value="ECO:0007669"/>
    <property type="project" value="InterPro"/>
</dbReference>
<sequence>DSKLVTSLPGFDGRLPFRLHTGYVEVDPGTELFYYFVESEAGGEGNPFLLWLTGGDRCSAFSGLAYEIGPVRFVLQPYNGSLPRLHINPNSWTKVAHILFVDSPVGAGFSFSKQPKGYEVGDVSSSLQLHNFLIKWFSDHPTYLKNPFYIGGDSYAGKLVPYIAHIISQEVLKQEIVPTLILRYHNDIIIAGCFSDNTKYHKSLSYTPSVSNYSSLKWMYLELKYI</sequence>
<dbReference type="Gene3D" id="3.40.50.1820">
    <property type="entry name" value="alpha/beta hydrolase"/>
    <property type="match status" value="1"/>
</dbReference>
<reference evidence="3" key="1">
    <citation type="journal article" date="2014" name="Science">
        <title>Ancient hybridizations among the ancestral genomes of bread wheat.</title>
        <authorList>
            <consortium name="International Wheat Genome Sequencing Consortium,"/>
            <person name="Marcussen T."/>
            <person name="Sandve S.R."/>
            <person name="Heier L."/>
            <person name="Spannagl M."/>
            <person name="Pfeifer M."/>
            <person name="Jakobsen K.S."/>
            <person name="Wulff B.B."/>
            <person name="Steuernagel B."/>
            <person name="Mayer K.F."/>
            <person name="Olsen O.A."/>
        </authorList>
    </citation>
    <scope>NUCLEOTIDE SEQUENCE [LARGE SCALE GENOMIC DNA]</scope>
    <source>
        <strain evidence="3">cv. AL8/78</strain>
    </source>
</reference>
<dbReference type="PRINTS" id="PR00724">
    <property type="entry name" value="CRBOXYPTASEC"/>
</dbReference>
<reference evidence="2" key="4">
    <citation type="submission" date="2019-03" db="UniProtKB">
        <authorList>
            <consortium name="EnsemblPlants"/>
        </authorList>
    </citation>
    <scope>IDENTIFICATION</scope>
</reference>
<dbReference type="GO" id="GO:0006508">
    <property type="term" value="P:proteolysis"/>
    <property type="evidence" value="ECO:0007669"/>
    <property type="project" value="InterPro"/>
</dbReference>
<comment type="similarity">
    <text evidence="1">Belongs to the peptidase S10 family.</text>
</comment>
<protein>
    <recommendedName>
        <fullName evidence="4">Serine carboxypeptidase-like 19</fullName>
    </recommendedName>
</protein>
<evidence type="ECO:0000313" key="2">
    <source>
        <dbReference type="EnsemblPlants" id="AET3Gv20749100.12"/>
    </source>
</evidence>
<reference evidence="2" key="5">
    <citation type="journal article" date="2021" name="G3 (Bethesda)">
        <title>Aegilops tauschii genome assembly Aet v5.0 features greater sequence contiguity and improved annotation.</title>
        <authorList>
            <person name="Wang L."/>
            <person name="Zhu T."/>
            <person name="Rodriguez J.C."/>
            <person name="Deal K.R."/>
            <person name="Dubcovsky J."/>
            <person name="McGuire P.E."/>
            <person name="Lux T."/>
            <person name="Spannagl M."/>
            <person name="Mayer K.F.X."/>
            <person name="Baldrich P."/>
            <person name="Meyers B.C."/>
            <person name="Huo N."/>
            <person name="Gu Y.Q."/>
            <person name="Zhou H."/>
            <person name="Devos K.M."/>
            <person name="Bennetzen J.L."/>
            <person name="Unver T."/>
            <person name="Budak H."/>
            <person name="Gulick P.J."/>
            <person name="Galiba G."/>
            <person name="Kalapos B."/>
            <person name="Nelson D.R."/>
            <person name="Li P."/>
            <person name="You F.M."/>
            <person name="Luo M.C."/>
            <person name="Dvorak J."/>
        </authorList>
    </citation>
    <scope>NUCLEOTIDE SEQUENCE [LARGE SCALE GENOMIC DNA]</scope>
    <source>
        <strain evidence="2">cv. AL8/78</strain>
    </source>
</reference>
<dbReference type="Proteomes" id="UP000015105">
    <property type="component" value="Chromosome 3D"/>
</dbReference>
<dbReference type="SUPFAM" id="SSF53474">
    <property type="entry name" value="alpha/beta-Hydrolases"/>
    <property type="match status" value="1"/>
</dbReference>
<reference evidence="2" key="3">
    <citation type="journal article" date="2017" name="Nature">
        <title>Genome sequence of the progenitor of the wheat D genome Aegilops tauschii.</title>
        <authorList>
            <person name="Luo M.C."/>
            <person name="Gu Y.Q."/>
            <person name="Puiu D."/>
            <person name="Wang H."/>
            <person name="Twardziok S.O."/>
            <person name="Deal K.R."/>
            <person name="Huo N."/>
            <person name="Zhu T."/>
            <person name="Wang L."/>
            <person name="Wang Y."/>
            <person name="McGuire P.E."/>
            <person name="Liu S."/>
            <person name="Long H."/>
            <person name="Ramasamy R.K."/>
            <person name="Rodriguez J.C."/>
            <person name="Van S.L."/>
            <person name="Yuan L."/>
            <person name="Wang Z."/>
            <person name="Xia Z."/>
            <person name="Xiao L."/>
            <person name="Anderson O.D."/>
            <person name="Ouyang S."/>
            <person name="Liang Y."/>
            <person name="Zimin A.V."/>
            <person name="Pertea G."/>
            <person name="Qi P."/>
            <person name="Bennetzen J.L."/>
            <person name="Dai X."/>
            <person name="Dawson M.W."/>
            <person name="Muller H.G."/>
            <person name="Kugler K."/>
            <person name="Rivarola-Duarte L."/>
            <person name="Spannagl M."/>
            <person name="Mayer K.F.X."/>
            <person name="Lu F.H."/>
            <person name="Bevan M.W."/>
            <person name="Leroy P."/>
            <person name="Li P."/>
            <person name="You F.M."/>
            <person name="Sun Q."/>
            <person name="Liu Z."/>
            <person name="Lyons E."/>
            <person name="Wicker T."/>
            <person name="Salzberg S.L."/>
            <person name="Devos K.M."/>
            <person name="Dvorak J."/>
        </authorList>
    </citation>
    <scope>NUCLEOTIDE SEQUENCE [LARGE SCALE GENOMIC DNA]</scope>
    <source>
        <strain evidence="2">cv. AL8/78</strain>
    </source>
</reference>
<dbReference type="Gramene" id="AET3Gv20749100.12">
    <property type="protein sequence ID" value="AET3Gv20749100.12"/>
    <property type="gene ID" value="AET3Gv20749100"/>
</dbReference>
<dbReference type="InterPro" id="IPR029058">
    <property type="entry name" value="AB_hydrolase_fold"/>
</dbReference>
<dbReference type="GO" id="GO:0019748">
    <property type="term" value="P:secondary metabolic process"/>
    <property type="evidence" value="ECO:0007669"/>
    <property type="project" value="TreeGrafter"/>
</dbReference>
<dbReference type="Pfam" id="PF00450">
    <property type="entry name" value="Peptidase_S10"/>
    <property type="match status" value="1"/>
</dbReference>
<dbReference type="PANTHER" id="PTHR11802">
    <property type="entry name" value="SERINE PROTEASE FAMILY S10 SERINE CARBOXYPEPTIDASE"/>
    <property type="match status" value="1"/>
</dbReference>
<dbReference type="AlphaFoldDB" id="A0A453FQN3"/>
<evidence type="ECO:0008006" key="4">
    <source>
        <dbReference type="Google" id="ProtNLM"/>
    </source>
</evidence>